<dbReference type="GO" id="GO:0000146">
    <property type="term" value="F:microfilament motor activity"/>
    <property type="evidence" value="ECO:0007669"/>
    <property type="project" value="TreeGrafter"/>
</dbReference>
<feature type="coiled-coil region" evidence="1">
    <location>
        <begin position="656"/>
        <end position="764"/>
    </location>
</feature>
<feature type="compositionally biased region" description="Basic and acidic residues" evidence="2">
    <location>
        <begin position="1726"/>
        <end position="1739"/>
    </location>
</feature>
<feature type="coiled-coil region" evidence="1">
    <location>
        <begin position="1417"/>
        <end position="1500"/>
    </location>
</feature>
<feature type="compositionally biased region" description="Low complexity" evidence="2">
    <location>
        <begin position="1577"/>
        <end position="1595"/>
    </location>
</feature>
<feature type="compositionally biased region" description="Low complexity" evidence="2">
    <location>
        <begin position="1772"/>
        <end position="1782"/>
    </location>
</feature>
<feature type="coiled-coil region" evidence="1">
    <location>
        <begin position="413"/>
        <end position="468"/>
    </location>
</feature>
<feature type="coiled-coil region" evidence="1">
    <location>
        <begin position="1127"/>
        <end position="1196"/>
    </location>
</feature>
<name>A0A7R8W6S0_9CRUS</name>
<evidence type="ECO:0000256" key="2">
    <source>
        <dbReference type="SAM" id="MobiDB-lite"/>
    </source>
</evidence>
<accession>A0A7R8W6S0</accession>
<proteinExistence type="predicted"/>
<feature type="coiled-coil region" evidence="1">
    <location>
        <begin position="869"/>
        <end position="935"/>
    </location>
</feature>
<feature type="coiled-coil region" evidence="1">
    <location>
        <begin position="331"/>
        <end position="380"/>
    </location>
</feature>
<dbReference type="GO" id="GO:0032982">
    <property type="term" value="C:myosin filament"/>
    <property type="evidence" value="ECO:0007669"/>
    <property type="project" value="TreeGrafter"/>
</dbReference>
<dbReference type="GO" id="GO:0051015">
    <property type="term" value="F:actin filament binding"/>
    <property type="evidence" value="ECO:0007669"/>
    <property type="project" value="TreeGrafter"/>
</dbReference>
<feature type="coiled-coil region" evidence="1">
    <location>
        <begin position="1669"/>
        <end position="1706"/>
    </location>
</feature>
<feature type="compositionally biased region" description="Basic residues" evidence="2">
    <location>
        <begin position="1794"/>
        <end position="1809"/>
    </location>
</feature>
<feature type="compositionally biased region" description="Acidic residues" evidence="2">
    <location>
        <begin position="1039"/>
        <end position="1052"/>
    </location>
</feature>
<organism evidence="3">
    <name type="scientific">Cyprideis torosa</name>
    <dbReference type="NCBI Taxonomy" id="163714"/>
    <lineage>
        <taxon>Eukaryota</taxon>
        <taxon>Metazoa</taxon>
        <taxon>Ecdysozoa</taxon>
        <taxon>Arthropoda</taxon>
        <taxon>Crustacea</taxon>
        <taxon>Oligostraca</taxon>
        <taxon>Ostracoda</taxon>
        <taxon>Podocopa</taxon>
        <taxon>Podocopida</taxon>
        <taxon>Cytherocopina</taxon>
        <taxon>Cytheroidea</taxon>
        <taxon>Cytherideidae</taxon>
        <taxon>Cyprideis</taxon>
    </lineage>
</organism>
<dbReference type="PANTHER" id="PTHR45615:SF40">
    <property type="entry name" value="MYOSIN HEAVY CHAIN, NON-MUSCLE"/>
    <property type="match status" value="1"/>
</dbReference>
<feature type="coiled-coil region" evidence="1">
    <location>
        <begin position="11"/>
        <end position="199"/>
    </location>
</feature>
<feature type="region of interest" description="Disordered" evidence="2">
    <location>
        <begin position="1512"/>
        <end position="1638"/>
    </location>
</feature>
<dbReference type="EMBL" id="OB660725">
    <property type="protein sequence ID" value="CAD7226025.1"/>
    <property type="molecule type" value="Genomic_DNA"/>
</dbReference>
<feature type="region of interest" description="Disordered" evidence="2">
    <location>
        <begin position="966"/>
        <end position="1052"/>
    </location>
</feature>
<sequence>MTQNKKHRLLAEQYGNDVLALQEKLKELEKTKVRELEKTKVRELEKTKVRELEKTKVRELEKTKRTAEKALQEERGQLRIKVETIEHLEGKVTALEANCASLQEANALERKNSGDIHGILRTQQEQFQRLKALMDAKIASLEQEKIQRLEDYEQIKRQLLKLEEERQRRSREQDETRQLRQQQKQLRRLFEALKKGTSEELEDLLEEFLPRDASQDTFLSNGEIGSISEASLGTSRGTHDENDNSECSLHAGLLMQNVVALVRQKVRASAEKEELLNRLESLMPLSVAAGSDEGDGRTIVERLSGELASKKQLEEVLTDWLGANGDFSGIVERLKERIQAEEELREFLDEKPETLFTTVVNDARKAVISKENQLREALQELAEVRAWTSEQDALLKQIGMVLEVENIQDVVEVKKIADTLRNTQWRLKDAEETVGRMARELRERMIQLEAAEMDSREKEQLLVRAREEVTEKVGRIGDLEGQLKAKDVLVLSSNQRVTEWELAVRGLEKQVAEQRLAKETSEREAEALREKVEYAESLKGQLEQEVLEGKAKIEEEMMKIQRLENDLNAKEEEVGFLVAAQSKAEEDLKEIREELRQVQEQLEGERSAKEHLKLEWSGELENEKAEKRRLLTEFEGRINVITTECEKRVNKIETELEDWKGNFRECESHLNEASQENCDLRKKISVMDGSIEKLKDTQEKLEAENEKLRGELKDVCLQDSRLRRSLEGEVEDLKKSVDDLQKKKAQLEAKNQVLAAEVDGLRKSHAEAEKSLSVLDGRFRTLESLHASLCEDKTCFEQSILELLSAVSAEMGEKFLQQVKREDQDFRLCAVSQFLKDFLMKDLKAVQSALGMAEGEFRVEDLWGVVEELKRRGEERDELDRELQKVKEERGREARLMEAVEEQMEKATKELQLMEEERKKQEEAWREELESYKRRLSPEMSLSVGMSHALVVDLLRYFRISTTVLPAAPCQPPDPADGGDKECHALGRGGVFGRRESPDGGEIESPRSEVPVSLSSGLTPPVEVDPLPPPAAPVASGREEEEDAKDIGSEDADGMEDLELTFQRIQAQVRRATSVLLAQGGHDPASQGPVPPDPYSLAVDLSWQPPLAEADEGAREGFPSASSLLVQRIKEADVNLLNDRLEVLEEELLRAKQAKADVTGQLQAARSEIRGLHQGLQDKEREVWDLQEKVAGLVRDQDGLSRNSAVSLYSSPRASLPHCSSSVSLVSARTTGGQEMEVCFTSLPPQERCDPVDEVETQDLDPEEMDERQRNTNELIQKARALLDSSNDEFGSFDDFSREDLISRLQIYENLFAEAQLHLNEKKKTIDELGEQLHSASRHLSSREELLSQNAREWDLERESHAQEVTSLQNRVTEVEKSKEKMQNFLKEEIPSASTSPCPSSRGLRYWSKYPHHLSMVENLELQLRDLHSELLAERKRNCSAAKELSKALRMNSELRDTMVALEGQLKEARQRERAFQQEKDQLKEELQRLSVAHDELKQDWELLHAALMSSSHPSASSSASLLRDEEFEEDVASGDGADMSLMQEIRRVNRQSSPGSQDDDESTLEGGDNSADTTVPADSAASRPSSARDGSSPALPHPNGPTDDHGIDAIQKVGARDRRPPKESVFEGTDKSPCSSFAQSKEFAMERAIWSAELTSARQKICVLKGALDEQKMRKDDSEELRKELKLLKRELHQARTELMAREKQLRGNEYRLAESRVLVTQRSQPEHLADAEQRASSDDQGSQSSPLRSSEDNAASVSSENSRKCGGFDSSSIPSESDTSLLGPKETSTPRGARRTKASQSQRKRRDKVASPGESGGQVSDGSLFAAEEVLRRRLSFAASDADRDLQFTQDPGSSSRHRIVPRVLDPKSVFLTDEESHKCPPEEDLEFLTPDSFDEVHHGSQTLSAGFRRQRESAEPGESVPNHIEAGNEDFRFLDDPRPFRLPTQESVELRNRIRNLEEENQELKRIIEVRGLD</sequence>
<gene>
    <name evidence="3" type="ORF">CTOB1V02_LOCUS3951</name>
</gene>
<feature type="coiled-coil region" evidence="1">
    <location>
        <begin position="1312"/>
        <end position="1378"/>
    </location>
</feature>
<protein>
    <submittedName>
        <fullName evidence="3">Uncharacterized protein</fullName>
    </submittedName>
</protein>
<dbReference type="GO" id="GO:0005737">
    <property type="term" value="C:cytoplasm"/>
    <property type="evidence" value="ECO:0007669"/>
    <property type="project" value="TreeGrafter"/>
</dbReference>
<reference evidence="3" key="1">
    <citation type="submission" date="2020-11" db="EMBL/GenBank/DDBJ databases">
        <authorList>
            <person name="Tran Van P."/>
        </authorList>
    </citation>
    <scope>NUCLEOTIDE SEQUENCE</scope>
</reference>
<evidence type="ECO:0000313" key="3">
    <source>
        <dbReference type="EMBL" id="CAD7226025.1"/>
    </source>
</evidence>
<dbReference type="GO" id="GO:0016460">
    <property type="term" value="C:myosin II complex"/>
    <property type="evidence" value="ECO:0007669"/>
    <property type="project" value="TreeGrafter"/>
</dbReference>
<feature type="compositionally biased region" description="Low complexity" evidence="2">
    <location>
        <begin position="1512"/>
        <end position="1522"/>
    </location>
</feature>
<feature type="compositionally biased region" description="Polar residues" evidence="2">
    <location>
        <begin position="1740"/>
        <end position="1762"/>
    </location>
</feature>
<dbReference type="PANTHER" id="PTHR45615">
    <property type="entry name" value="MYOSIN HEAVY CHAIN, NON-MUSCLE"/>
    <property type="match status" value="1"/>
</dbReference>
<feature type="coiled-coil region" evidence="1">
    <location>
        <begin position="504"/>
        <end position="615"/>
    </location>
</feature>
<feature type="compositionally biased region" description="Basic and acidic residues" evidence="2">
    <location>
        <begin position="1615"/>
        <end position="1631"/>
    </location>
</feature>
<feature type="region of interest" description="Disordered" evidence="2">
    <location>
        <begin position="1841"/>
        <end position="1860"/>
    </location>
</feature>
<evidence type="ECO:0000256" key="1">
    <source>
        <dbReference type="SAM" id="Coils"/>
    </source>
</evidence>
<feature type="region of interest" description="Disordered" evidence="2">
    <location>
        <begin position="1716"/>
        <end position="1825"/>
    </location>
</feature>
<keyword evidence="1" id="KW-0175">Coiled coil</keyword>
<dbReference type="Gene3D" id="1.10.287.1490">
    <property type="match status" value="1"/>
</dbReference>